<dbReference type="CDD" id="cd09272">
    <property type="entry name" value="RNase_HI_RT_Ty1"/>
    <property type="match status" value="1"/>
</dbReference>
<proteinExistence type="predicted"/>
<name>A0A6L2J2C2_TANCI</name>
<comment type="caution">
    <text evidence="1">The sequence shown here is derived from an EMBL/GenBank/DDBJ whole genome shotgun (WGS) entry which is preliminary data.</text>
</comment>
<reference evidence="1" key="1">
    <citation type="journal article" date="2019" name="Sci. Rep.">
        <title>Draft genome of Tanacetum cinerariifolium, the natural source of mosquito coil.</title>
        <authorList>
            <person name="Yamashiro T."/>
            <person name="Shiraishi A."/>
            <person name="Satake H."/>
            <person name="Nakayama K."/>
        </authorList>
    </citation>
    <scope>NUCLEOTIDE SEQUENCE</scope>
</reference>
<organism evidence="1">
    <name type="scientific">Tanacetum cinerariifolium</name>
    <name type="common">Dalmatian daisy</name>
    <name type="synonym">Chrysanthemum cinerariifolium</name>
    <dbReference type="NCBI Taxonomy" id="118510"/>
    <lineage>
        <taxon>Eukaryota</taxon>
        <taxon>Viridiplantae</taxon>
        <taxon>Streptophyta</taxon>
        <taxon>Embryophyta</taxon>
        <taxon>Tracheophyta</taxon>
        <taxon>Spermatophyta</taxon>
        <taxon>Magnoliopsida</taxon>
        <taxon>eudicotyledons</taxon>
        <taxon>Gunneridae</taxon>
        <taxon>Pentapetalae</taxon>
        <taxon>asterids</taxon>
        <taxon>campanulids</taxon>
        <taxon>Asterales</taxon>
        <taxon>Asteraceae</taxon>
        <taxon>Asteroideae</taxon>
        <taxon>Anthemideae</taxon>
        <taxon>Anthemidinae</taxon>
        <taxon>Tanacetum</taxon>
    </lineage>
</organism>
<dbReference type="AlphaFoldDB" id="A0A6L2J2C2"/>
<dbReference type="EMBL" id="BKCJ010000200">
    <property type="protein sequence ID" value="GEU30912.1"/>
    <property type="molecule type" value="Genomic_DNA"/>
</dbReference>
<sequence length="147" mass="15878">MPHGFESRVTWGSRVRVLVLFSARRGPSLEKVNNLCWSFAKGSCRFGDAWGSVSDGVTAAGGLLSTAGGSDAFWSTAGVHLVPGPSPCTRTPLSSVTIMYCDNVSVVYLSSNPIQCQRTKHIEIEIHFVRDLVATGQVRALHVPSRF</sequence>
<gene>
    <name evidence="1" type="ORF">Tci_002890</name>
</gene>
<protein>
    <submittedName>
        <fullName evidence="1">NBS-containing resistance-like protein</fullName>
    </submittedName>
</protein>
<evidence type="ECO:0000313" key="1">
    <source>
        <dbReference type="EMBL" id="GEU30912.1"/>
    </source>
</evidence>
<accession>A0A6L2J2C2</accession>